<sequence>MECWLPKLRRNAERDRETTAMLQEESWRVLRIWEHTDPAEAVELILAAIEDSVQRRPGSR</sequence>
<accession>A0A448KA48</accession>
<reference evidence="1 2" key="1">
    <citation type="submission" date="2018-12" db="EMBL/GenBank/DDBJ databases">
        <authorList>
            <consortium name="Pathogen Informatics"/>
        </authorList>
    </citation>
    <scope>NUCLEOTIDE SEQUENCE [LARGE SCALE GENOMIC DNA]</scope>
    <source>
        <strain evidence="1 2">NCTC11923</strain>
    </source>
</reference>
<dbReference type="KEGG" id="asla:NCTC11923_00406"/>
<gene>
    <name evidence="1" type="ORF">NCTC11923_00406</name>
</gene>
<dbReference type="InterPro" id="IPR011335">
    <property type="entry name" value="Restrct_endonuc-II-like"/>
</dbReference>
<keyword evidence="1" id="KW-0378">Hydrolase</keyword>
<dbReference type="AlphaFoldDB" id="A0A448KA48"/>
<dbReference type="Proteomes" id="UP000276899">
    <property type="component" value="Chromosome"/>
</dbReference>
<keyword evidence="2" id="KW-1185">Reference proteome</keyword>
<dbReference type="Gene3D" id="3.40.960.10">
    <property type="entry name" value="VSR Endonuclease"/>
    <property type="match status" value="1"/>
</dbReference>
<dbReference type="GO" id="GO:0004519">
    <property type="term" value="F:endonuclease activity"/>
    <property type="evidence" value="ECO:0007669"/>
    <property type="project" value="UniProtKB-KW"/>
</dbReference>
<organism evidence="1 2">
    <name type="scientific">Actinomyces slackii</name>
    <dbReference type="NCBI Taxonomy" id="52774"/>
    <lineage>
        <taxon>Bacteria</taxon>
        <taxon>Bacillati</taxon>
        <taxon>Actinomycetota</taxon>
        <taxon>Actinomycetes</taxon>
        <taxon>Actinomycetales</taxon>
        <taxon>Actinomycetaceae</taxon>
        <taxon>Actinomyces</taxon>
    </lineage>
</organism>
<dbReference type="EMBL" id="LR134363">
    <property type="protein sequence ID" value="VEG73794.1"/>
    <property type="molecule type" value="Genomic_DNA"/>
</dbReference>
<keyword evidence="1" id="KW-0540">Nuclease</keyword>
<protein>
    <submittedName>
        <fullName evidence="1">DNA G:T-mismatch repair endonuclease</fullName>
    </submittedName>
</protein>
<dbReference type="RefSeq" id="WP_197719260.1">
    <property type="nucleotide sequence ID" value="NZ_CBCRWE010000046.1"/>
</dbReference>
<proteinExistence type="predicted"/>
<evidence type="ECO:0000313" key="1">
    <source>
        <dbReference type="EMBL" id="VEG73794.1"/>
    </source>
</evidence>
<name>A0A448KA48_9ACTO</name>
<evidence type="ECO:0000313" key="2">
    <source>
        <dbReference type="Proteomes" id="UP000276899"/>
    </source>
</evidence>
<keyword evidence="1" id="KW-0255">Endonuclease</keyword>
<dbReference type="SUPFAM" id="SSF52980">
    <property type="entry name" value="Restriction endonuclease-like"/>
    <property type="match status" value="1"/>
</dbReference>